<sequence length="248" mass="25312">MTMGPLLVRGMLAGLVSAALGLVFAWVAGEPQVNLAIAFEARQSAAAGMAEEPELVSRTVQETFGLAVAVGLFGVAIGGLFAVAFAIAYGRLGAFGPRATAALLAGGGFVAVALVPFLKYPANPPAVGSHDTVATRTGLYFALVAISIAIAIVSVQAGRHLAARLGNWNATLAAGAMALILITVSYLILPKVDEVSANFPATVLWEFRLASLGVQAVIWTTLGLVFGVLTERSLASRARAAPVTAPTG</sequence>
<dbReference type="EMBL" id="JACHBR010000001">
    <property type="protein sequence ID" value="MBB5626000.1"/>
    <property type="molecule type" value="Genomic_DNA"/>
</dbReference>
<evidence type="ECO:0000313" key="2">
    <source>
        <dbReference type="EMBL" id="MBB5626000.1"/>
    </source>
</evidence>
<organism evidence="2 3">
    <name type="scientific">Sphaerisporangium krabiense</name>
    <dbReference type="NCBI Taxonomy" id="763782"/>
    <lineage>
        <taxon>Bacteria</taxon>
        <taxon>Bacillati</taxon>
        <taxon>Actinomycetota</taxon>
        <taxon>Actinomycetes</taxon>
        <taxon>Streptosporangiales</taxon>
        <taxon>Streptosporangiaceae</taxon>
        <taxon>Sphaerisporangium</taxon>
    </lineage>
</organism>
<feature type="transmembrane region" description="Helical" evidence="1">
    <location>
        <begin position="101"/>
        <end position="118"/>
    </location>
</feature>
<reference evidence="2 3" key="1">
    <citation type="submission" date="2020-08" db="EMBL/GenBank/DDBJ databases">
        <title>Sequencing the genomes of 1000 actinobacteria strains.</title>
        <authorList>
            <person name="Klenk H.-P."/>
        </authorList>
    </citation>
    <scope>NUCLEOTIDE SEQUENCE [LARGE SCALE GENOMIC DNA]</scope>
    <source>
        <strain evidence="2 3">DSM 45790</strain>
    </source>
</reference>
<dbReference type="Proteomes" id="UP000588112">
    <property type="component" value="Unassembled WGS sequence"/>
</dbReference>
<feature type="transmembrane region" description="Helical" evidence="1">
    <location>
        <begin position="138"/>
        <end position="158"/>
    </location>
</feature>
<feature type="transmembrane region" description="Helical" evidence="1">
    <location>
        <begin position="64"/>
        <end position="89"/>
    </location>
</feature>
<accession>A0A7W8Z257</accession>
<keyword evidence="1" id="KW-0812">Transmembrane</keyword>
<proteinExistence type="predicted"/>
<evidence type="ECO:0000256" key="1">
    <source>
        <dbReference type="SAM" id="Phobius"/>
    </source>
</evidence>
<feature type="transmembrane region" description="Helical" evidence="1">
    <location>
        <begin position="170"/>
        <end position="189"/>
    </location>
</feature>
<keyword evidence="1" id="KW-0472">Membrane</keyword>
<protein>
    <submittedName>
        <fullName evidence="2">Putative cobalt transporter CbtA</fullName>
    </submittedName>
</protein>
<dbReference type="AlphaFoldDB" id="A0A7W8Z257"/>
<feature type="transmembrane region" description="Helical" evidence="1">
    <location>
        <begin position="209"/>
        <end position="229"/>
    </location>
</feature>
<dbReference type="InterPro" id="IPR012666">
    <property type="entry name" value="CbtA_put"/>
</dbReference>
<name>A0A7W8Z257_9ACTN</name>
<dbReference type="RefSeq" id="WP_239139538.1">
    <property type="nucleotide sequence ID" value="NZ_BOOS01000037.1"/>
</dbReference>
<keyword evidence="3" id="KW-1185">Reference proteome</keyword>
<gene>
    <name evidence="2" type="ORF">BJ981_001699</name>
</gene>
<comment type="caution">
    <text evidence="2">The sequence shown here is derived from an EMBL/GenBank/DDBJ whole genome shotgun (WGS) entry which is preliminary data.</text>
</comment>
<keyword evidence="1" id="KW-1133">Transmembrane helix</keyword>
<evidence type="ECO:0000313" key="3">
    <source>
        <dbReference type="Proteomes" id="UP000588112"/>
    </source>
</evidence>
<dbReference type="Pfam" id="PF09490">
    <property type="entry name" value="CbtA"/>
    <property type="match status" value="1"/>
</dbReference>